<evidence type="ECO:0000256" key="1">
    <source>
        <dbReference type="SAM" id="MobiDB-lite"/>
    </source>
</evidence>
<keyword evidence="3" id="KW-1185">Reference proteome</keyword>
<name>A0ABN3T887_9ACTN</name>
<proteinExistence type="predicted"/>
<feature type="region of interest" description="Disordered" evidence="1">
    <location>
        <begin position="26"/>
        <end position="45"/>
    </location>
</feature>
<accession>A0ABN3T887</accession>
<evidence type="ECO:0000313" key="3">
    <source>
        <dbReference type="Proteomes" id="UP001499989"/>
    </source>
</evidence>
<protein>
    <submittedName>
        <fullName evidence="2">Uncharacterized protein</fullName>
    </submittedName>
</protein>
<dbReference type="Proteomes" id="UP001499989">
    <property type="component" value="Unassembled WGS sequence"/>
</dbReference>
<comment type="caution">
    <text evidence="2">The sequence shown here is derived from an EMBL/GenBank/DDBJ whole genome shotgun (WGS) entry which is preliminary data.</text>
</comment>
<gene>
    <name evidence="2" type="ORF">GCM10010310_57900</name>
</gene>
<evidence type="ECO:0000313" key="2">
    <source>
        <dbReference type="EMBL" id="GAA2695872.1"/>
    </source>
</evidence>
<reference evidence="2 3" key="1">
    <citation type="journal article" date="2019" name="Int. J. Syst. Evol. Microbiol.">
        <title>The Global Catalogue of Microorganisms (GCM) 10K type strain sequencing project: providing services to taxonomists for standard genome sequencing and annotation.</title>
        <authorList>
            <consortium name="The Broad Institute Genomics Platform"/>
            <consortium name="The Broad Institute Genome Sequencing Center for Infectious Disease"/>
            <person name="Wu L."/>
            <person name="Ma J."/>
        </authorList>
    </citation>
    <scope>NUCLEOTIDE SEQUENCE [LARGE SCALE GENOMIC DNA]</scope>
    <source>
        <strain evidence="2 3">JCM 4531</strain>
    </source>
</reference>
<dbReference type="EMBL" id="BAAASK010000022">
    <property type="protein sequence ID" value="GAA2695872.1"/>
    <property type="molecule type" value="Genomic_DNA"/>
</dbReference>
<feature type="compositionally biased region" description="Low complexity" evidence="1">
    <location>
        <begin position="34"/>
        <end position="45"/>
    </location>
</feature>
<sequence>MWYSSAAASRASWRLSEASLAVSARAAPDMANRPPATSAPTVTPTGRAAALRDLCKLMLLMKK</sequence>
<organism evidence="2 3">
    <name type="scientific">Streptomyces violaceolatus</name>
    <dbReference type="NCBI Taxonomy" id="67378"/>
    <lineage>
        <taxon>Bacteria</taxon>
        <taxon>Bacillati</taxon>
        <taxon>Actinomycetota</taxon>
        <taxon>Actinomycetes</taxon>
        <taxon>Kitasatosporales</taxon>
        <taxon>Streptomycetaceae</taxon>
        <taxon>Streptomyces</taxon>
        <taxon>Streptomyces violaceoruber group</taxon>
    </lineage>
</organism>